<dbReference type="Proteomes" id="UP001431429">
    <property type="component" value="Unassembled WGS sequence"/>
</dbReference>
<dbReference type="EMBL" id="JAMQAW010000062">
    <property type="protein sequence ID" value="MCM2393177.1"/>
    <property type="molecule type" value="Genomic_DNA"/>
</dbReference>
<dbReference type="Gene3D" id="3.10.180.10">
    <property type="entry name" value="2,3-Dihydroxybiphenyl 1,2-Dioxygenase, domain 1"/>
    <property type="match status" value="1"/>
</dbReference>
<evidence type="ECO:0000313" key="2">
    <source>
        <dbReference type="Proteomes" id="UP001431429"/>
    </source>
</evidence>
<sequence length="92" mass="9829">MRSTTLVIYTHDLEGCRDFYAGFGLPLVREKHGSGPVHYAAESADGFVFEVYPAKDQQPTGRARLGFSVPAGPLPVGCRSPCTNSRTPTAGS</sequence>
<organism evidence="1 2">
    <name type="scientific">Streptomyces albipurpureus</name>
    <dbReference type="NCBI Taxonomy" id="2897419"/>
    <lineage>
        <taxon>Bacteria</taxon>
        <taxon>Bacillati</taxon>
        <taxon>Actinomycetota</taxon>
        <taxon>Actinomycetes</taxon>
        <taxon>Kitasatosporales</taxon>
        <taxon>Streptomycetaceae</taxon>
        <taxon>Streptomyces</taxon>
    </lineage>
</organism>
<dbReference type="SUPFAM" id="SSF54593">
    <property type="entry name" value="Glyoxalase/Bleomycin resistance protein/Dihydroxybiphenyl dioxygenase"/>
    <property type="match status" value="1"/>
</dbReference>
<dbReference type="RefSeq" id="WP_250923482.1">
    <property type="nucleotide sequence ID" value="NZ_JAMQAW010000062.1"/>
</dbReference>
<accession>A0ABT0UX77</accession>
<gene>
    <name evidence="1" type="ORF">NBG84_33720</name>
</gene>
<name>A0ABT0UX77_9ACTN</name>
<evidence type="ECO:0000313" key="1">
    <source>
        <dbReference type="EMBL" id="MCM2393177.1"/>
    </source>
</evidence>
<keyword evidence="2" id="KW-1185">Reference proteome</keyword>
<dbReference type="InterPro" id="IPR029068">
    <property type="entry name" value="Glyas_Bleomycin-R_OHBP_Dase"/>
</dbReference>
<comment type="caution">
    <text evidence="1">The sequence shown here is derived from an EMBL/GenBank/DDBJ whole genome shotgun (WGS) entry which is preliminary data.</text>
</comment>
<dbReference type="CDD" id="cd06587">
    <property type="entry name" value="VOC"/>
    <property type="match status" value="1"/>
</dbReference>
<reference evidence="1" key="1">
    <citation type="submission" date="2022-06" db="EMBL/GenBank/DDBJ databases">
        <title>Genome public.</title>
        <authorList>
            <person name="Sun Q."/>
        </authorList>
    </citation>
    <scope>NUCLEOTIDE SEQUENCE</scope>
    <source>
        <strain evidence="1">CWNU-1</strain>
    </source>
</reference>
<proteinExistence type="predicted"/>
<protein>
    <submittedName>
        <fullName evidence="1">VOC family protein</fullName>
    </submittedName>
</protein>